<dbReference type="Gene3D" id="3.40.50.2300">
    <property type="match status" value="2"/>
</dbReference>
<evidence type="ECO:0000256" key="5">
    <source>
        <dbReference type="SAM" id="Coils"/>
    </source>
</evidence>
<feature type="modified residue" description="4-aspartylphosphate" evidence="4">
    <location>
        <position position="59"/>
    </location>
</feature>
<dbReference type="OrthoDB" id="9770473at2"/>
<evidence type="ECO:0000256" key="1">
    <source>
        <dbReference type="ARBA" id="ARBA00000085"/>
    </source>
</evidence>
<dbReference type="InterPro" id="IPR004358">
    <property type="entry name" value="Sig_transdc_His_kin-like_C"/>
</dbReference>
<evidence type="ECO:0000256" key="3">
    <source>
        <dbReference type="ARBA" id="ARBA00022553"/>
    </source>
</evidence>
<dbReference type="Gene3D" id="2.10.70.100">
    <property type="match status" value="1"/>
</dbReference>
<dbReference type="InterPro" id="IPR001610">
    <property type="entry name" value="PAC"/>
</dbReference>
<keyword evidence="5" id="KW-0175">Coiled coil</keyword>
<dbReference type="InterPro" id="IPR003594">
    <property type="entry name" value="HATPase_dom"/>
</dbReference>
<dbReference type="NCBIfam" id="TIGR00229">
    <property type="entry name" value="sensory_box"/>
    <property type="match status" value="2"/>
</dbReference>
<dbReference type="InterPro" id="IPR000014">
    <property type="entry name" value="PAS"/>
</dbReference>
<organism evidence="10 11">
    <name type="scientific">Pseudomonas mangiferae</name>
    <dbReference type="NCBI Taxonomy" id="2593654"/>
    <lineage>
        <taxon>Bacteria</taxon>
        <taxon>Pseudomonadati</taxon>
        <taxon>Pseudomonadota</taxon>
        <taxon>Gammaproteobacteria</taxon>
        <taxon>Pseudomonadales</taxon>
        <taxon>Pseudomonadaceae</taxon>
        <taxon>Pseudomonas</taxon>
    </lineage>
</organism>
<accession>A0A553GZB5</accession>
<evidence type="ECO:0000313" key="11">
    <source>
        <dbReference type="Proteomes" id="UP000315235"/>
    </source>
</evidence>
<comment type="catalytic activity">
    <reaction evidence="1">
        <text>ATP + protein L-histidine = ADP + protein N-phospho-L-histidine.</text>
        <dbReference type="EC" id="2.7.13.3"/>
    </reaction>
</comment>
<dbReference type="SUPFAM" id="SSF52172">
    <property type="entry name" value="CheY-like"/>
    <property type="match status" value="2"/>
</dbReference>
<dbReference type="PANTHER" id="PTHR43065:SF42">
    <property type="entry name" value="TWO-COMPONENT SENSOR PPRA"/>
    <property type="match status" value="1"/>
</dbReference>
<dbReference type="InterPro" id="IPR000700">
    <property type="entry name" value="PAS-assoc_C"/>
</dbReference>
<feature type="domain" description="PAS" evidence="8">
    <location>
        <begin position="309"/>
        <end position="351"/>
    </location>
</feature>
<dbReference type="Proteomes" id="UP000315235">
    <property type="component" value="Unassembled WGS sequence"/>
</dbReference>
<dbReference type="RefSeq" id="WP_143488124.1">
    <property type="nucleotide sequence ID" value="NZ_VJOY01000006.1"/>
</dbReference>
<feature type="domain" description="PAC" evidence="9">
    <location>
        <begin position="218"/>
        <end position="269"/>
    </location>
</feature>
<dbReference type="PROSITE" id="PS50110">
    <property type="entry name" value="RESPONSE_REGULATORY"/>
    <property type="match status" value="2"/>
</dbReference>
<dbReference type="InterPro" id="IPR013655">
    <property type="entry name" value="PAS_fold_3"/>
</dbReference>
<dbReference type="SUPFAM" id="SSF55874">
    <property type="entry name" value="ATPase domain of HSP90 chaperone/DNA topoisomerase II/histidine kinase"/>
    <property type="match status" value="1"/>
</dbReference>
<dbReference type="InterPro" id="IPR005467">
    <property type="entry name" value="His_kinase_dom"/>
</dbReference>
<feature type="domain" description="Histidine kinase" evidence="6">
    <location>
        <begin position="434"/>
        <end position="659"/>
    </location>
</feature>
<evidence type="ECO:0000256" key="2">
    <source>
        <dbReference type="ARBA" id="ARBA00012438"/>
    </source>
</evidence>
<gene>
    <name evidence="10" type="ORF">FM069_09825</name>
</gene>
<feature type="domain" description="Response regulatory" evidence="7">
    <location>
        <begin position="683"/>
        <end position="793"/>
    </location>
</feature>
<dbReference type="AlphaFoldDB" id="A0A553GZB5"/>
<dbReference type="GO" id="GO:0000155">
    <property type="term" value="F:phosphorelay sensor kinase activity"/>
    <property type="evidence" value="ECO:0007669"/>
    <property type="project" value="InterPro"/>
</dbReference>
<dbReference type="EMBL" id="VJOY01000006">
    <property type="protein sequence ID" value="TRX74822.1"/>
    <property type="molecule type" value="Genomic_DNA"/>
</dbReference>
<evidence type="ECO:0000259" key="8">
    <source>
        <dbReference type="PROSITE" id="PS50112"/>
    </source>
</evidence>
<comment type="caution">
    <text evidence="10">The sequence shown here is derived from an EMBL/GenBank/DDBJ whole genome shotgun (WGS) entry which is preliminary data.</text>
</comment>
<proteinExistence type="predicted"/>
<dbReference type="PROSITE" id="PS50112">
    <property type="entry name" value="PAS"/>
    <property type="match status" value="1"/>
</dbReference>
<dbReference type="SMART" id="SM00388">
    <property type="entry name" value="HisKA"/>
    <property type="match status" value="1"/>
</dbReference>
<dbReference type="Pfam" id="PF02518">
    <property type="entry name" value="HATPase_c"/>
    <property type="match status" value="1"/>
</dbReference>
<dbReference type="InterPro" id="IPR036097">
    <property type="entry name" value="HisK_dim/P_sf"/>
</dbReference>
<evidence type="ECO:0000256" key="4">
    <source>
        <dbReference type="PROSITE-ProRule" id="PRU00169"/>
    </source>
</evidence>
<dbReference type="SUPFAM" id="SSF55785">
    <property type="entry name" value="PYP-like sensor domain (PAS domain)"/>
    <property type="match status" value="2"/>
</dbReference>
<dbReference type="SMART" id="SM00387">
    <property type="entry name" value="HATPase_c"/>
    <property type="match status" value="1"/>
</dbReference>
<feature type="coiled-coil region" evidence="5">
    <location>
        <begin position="398"/>
        <end position="425"/>
    </location>
</feature>
<dbReference type="SMART" id="SM00448">
    <property type="entry name" value="REC"/>
    <property type="match status" value="2"/>
</dbReference>
<dbReference type="Gene3D" id="3.30.450.20">
    <property type="entry name" value="PAS domain"/>
    <property type="match status" value="2"/>
</dbReference>
<dbReference type="PROSITE" id="PS50113">
    <property type="entry name" value="PAC"/>
    <property type="match status" value="1"/>
</dbReference>
<evidence type="ECO:0000259" key="9">
    <source>
        <dbReference type="PROSITE" id="PS50113"/>
    </source>
</evidence>
<reference evidence="10 11" key="1">
    <citation type="submission" date="2019-07" db="EMBL/GenBank/DDBJ databases">
        <title>Pseudomonas mangiferae sp. nov., isolated from bark of mango tree in Thailand.</title>
        <authorList>
            <person name="Srisuk N."/>
            <person name="Anurat P."/>
        </authorList>
    </citation>
    <scope>NUCLEOTIDE SEQUENCE [LARGE SCALE GENOMIC DNA]</scope>
    <source>
        <strain evidence="10 11">DMKU_BBB3-04</strain>
    </source>
</reference>
<feature type="domain" description="Response regulatory" evidence="7">
    <location>
        <begin position="8"/>
        <end position="124"/>
    </location>
</feature>
<dbReference type="EC" id="2.7.13.3" evidence="2"/>
<dbReference type="CDD" id="cd00130">
    <property type="entry name" value="PAS"/>
    <property type="match status" value="2"/>
</dbReference>
<keyword evidence="3 4" id="KW-0597">Phosphoprotein</keyword>
<dbReference type="PRINTS" id="PR00344">
    <property type="entry name" value="BCTRLSENSOR"/>
</dbReference>
<dbReference type="InterPro" id="IPR035965">
    <property type="entry name" value="PAS-like_dom_sf"/>
</dbReference>
<evidence type="ECO:0000313" key="10">
    <source>
        <dbReference type="EMBL" id="TRX74822.1"/>
    </source>
</evidence>
<dbReference type="CDD" id="cd00082">
    <property type="entry name" value="HisKA"/>
    <property type="match status" value="1"/>
</dbReference>
<evidence type="ECO:0000259" key="6">
    <source>
        <dbReference type="PROSITE" id="PS50109"/>
    </source>
</evidence>
<keyword evidence="11" id="KW-1185">Reference proteome</keyword>
<sequence length="797" mass="89255">MPAPRTISLLHIEHDPRDTERVRDLLERHGYHLELTRVETPGQLDEALAGRRFDIVLGDYSLPALDGTEALEQVLRQAPQTPFIFLTDLGGEAYAVDMMRRGATDYLLKRNLPLLANAVERALTEVHERRQRRVAEEELRDVREHAHLMIEAARLGMWDYEPPTGSLRWDSRCKAMFGLPPDAEVDLALFEARCHPDDRARMQEEVRQATSVETDQAYCSEYRILLEYGEVRWVATRGRAFFENGVCVRFLGVLQDITEQRQATESLQRLNEVLGERVEKRTRERDRTWELSRDMLAVVAFDSMPLALNPAWEYTLGWSRDELLREPLLNLVHPEDRTMLRVKAESLRRGRVAPRFDIRVRHANGGYRWLSWTAVSEEDAIYAAARDITGEITAMEELASTNRKLREQIGERERVEATLQQMQRLEAVGQLTAGVAHDFNNLLTVILASASFLVRDLEKGIATDKMLQRLHNIREAGERGARLTNQLLAFSRRQRLVPEAVDLNETLTDTLDLLESTLGGSVLIETDMQQGLWHALVDPTQIELILLNLAINGRDAMPVGGTLRLGTANETVTRPPLRPEDPEPGEYVVLRVEDNGSGMSDEVLAKAFEPFFTTKDVGKGSGLGLPQVFGFAKQSGGGVGIETRMGLGTTVKVYLPRVTREPEAKAEPVAVDPGAALEGPSRTILLVDDDDRVREVTAAMLERFGYRVLAVNSGAAALAMLGERRIDLLLADFAMPGMNGAELARTVRARLPGLPVVFITGYAEFGQLNAGETAIVAKPFSEEILREKLLDALRDAE</sequence>
<name>A0A553GZB5_9PSED</name>
<dbReference type="CDD" id="cd00156">
    <property type="entry name" value="REC"/>
    <property type="match status" value="2"/>
</dbReference>
<dbReference type="InterPro" id="IPR011006">
    <property type="entry name" value="CheY-like_superfamily"/>
</dbReference>
<dbReference type="SMART" id="SM00091">
    <property type="entry name" value="PAS"/>
    <property type="match status" value="2"/>
</dbReference>
<dbReference type="PANTHER" id="PTHR43065">
    <property type="entry name" value="SENSOR HISTIDINE KINASE"/>
    <property type="match status" value="1"/>
</dbReference>
<dbReference type="SUPFAM" id="SSF47384">
    <property type="entry name" value="Homodimeric domain of signal transducing histidine kinase"/>
    <property type="match status" value="1"/>
</dbReference>
<dbReference type="PROSITE" id="PS50109">
    <property type="entry name" value="HIS_KIN"/>
    <property type="match status" value="1"/>
</dbReference>
<dbReference type="Pfam" id="PF00072">
    <property type="entry name" value="Response_reg"/>
    <property type="match status" value="2"/>
</dbReference>
<dbReference type="Gene3D" id="3.30.565.10">
    <property type="entry name" value="Histidine kinase-like ATPase, C-terminal domain"/>
    <property type="match status" value="1"/>
</dbReference>
<dbReference type="Pfam" id="PF00512">
    <property type="entry name" value="HisKA"/>
    <property type="match status" value="1"/>
</dbReference>
<dbReference type="InterPro" id="IPR036890">
    <property type="entry name" value="HATPase_C_sf"/>
</dbReference>
<protein>
    <recommendedName>
        <fullName evidence="2">histidine kinase</fullName>
        <ecNumber evidence="2">2.7.13.3</ecNumber>
    </recommendedName>
</protein>
<dbReference type="InterPro" id="IPR003661">
    <property type="entry name" value="HisK_dim/P_dom"/>
</dbReference>
<dbReference type="InterPro" id="IPR001789">
    <property type="entry name" value="Sig_transdc_resp-reg_receiver"/>
</dbReference>
<feature type="modified residue" description="4-aspartylphosphate" evidence="4">
    <location>
        <position position="732"/>
    </location>
</feature>
<dbReference type="Gene3D" id="1.10.287.130">
    <property type="match status" value="1"/>
</dbReference>
<dbReference type="Pfam" id="PF08447">
    <property type="entry name" value="PAS_3"/>
    <property type="match status" value="2"/>
</dbReference>
<dbReference type="SMART" id="SM00086">
    <property type="entry name" value="PAC"/>
    <property type="match status" value="2"/>
</dbReference>
<evidence type="ECO:0000259" key="7">
    <source>
        <dbReference type="PROSITE" id="PS50110"/>
    </source>
</evidence>